<dbReference type="AlphaFoldDB" id="A0AAD4CS54"/>
<proteinExistence type="predicted"/>
<dbReference type="InterPro" id="IPR053263">
    <property type="entry name" value="Euk_RPA34_RNAP_subunit"/>
</dbReference>
<accession>A0AAD4CS54</accession>
<dbReference type="InterPro" id="IPR013240">
    <property type="entry name" value="DNA-dir_RNA_pol1_su_RPA34"/>
</dbReference>
<feature type="compositionally biased region" description="Basic residues" evidence="1">
    <location>
        <begin position="210"/>
        <end position="226"/>
    </location>
</feature>
<organism evidence="2 3">
    <name type="scientific">Aspergillus nanangensis</name>
    <dbReference type="NCBI Taxonomy" id="2582783"/>
    <lineage>
        <taxon>Eukaryota</taxon>
        <taxon>Fungi</taxon>
        <taxon>Dikarya</taxon>
        <taxon>Ascomycota</taxon>
        <taxon>Pezizomycotina</taxon>
        <taxon>Eurotiomycetes</taxon>
        <taxon>Eurotiomycetidae</taxon>
        <taxon>Eurotiales</taxon>
        <taxon>Aspergillaceae</taxon>
        <taxon>Aspergillus</taxon>
        <taxon>Aspergillus subgen. Circumdati</taxon>
    </lineage>
</organism>
<dbReference type="Pfam" id="PF08208">
    <property type="entry name" value="RNA_polI_A34"/>
    <property type="match status" value="1"/>
</dbReference>
<protein>
    <recommendedName>
        <fullName evidence="4">DNA-directed RNA polymerase I subunit RPA34.5-domain-containing protein</fullName>
    </recommendedName>
</protein>
<evidence type="ECO:0000313" key="3">
    <source>
        <dbReference type="Proteomes" id="UP001194746"/>
    </source>
</evidence>
<gene>
    <name evidence="2" type="ORF">FE257_003217</name>
</gene>
<feature type="region of interest" description="Disordered" evidence="1">
    <location>
        <begin position="1"/>
        <end position="103"/>
    </location>
</feature>
<evidence type="ECO:0000256" key="1">
    <source>
        <dbReference type="SAM" id="MobiDB-lite"/>
    </source>
</evidence>
<feature type="compositionally biased region" description="Low complexity" evidence="1">
    <location>
        <begin position="13"/>
        <end position="23"/>
    </location>
</feature>
<dbReference type="GO" id="GO:0006360">
    <property type="term" value="P:transcription by RNA polymerase I"/>
    <property type="evidence" value="ECO:0007669"/>
    <property type="project" value="InterPro"/>
</dbReference>
<comment type="caution">
    <text evidence="2">The sequence shown here is derived from an EMBL/GenBank/DDBJ whole genome shotgun (WGS) entry which is preliminary data.</text>
</comment>
<keyword evidence="3" id="KW-1185">Reference proteome</keyword>
<evidence type="ECO:0000313" key="2">
    <source>
        <dbReference type="EMBL" id="KAF9891736.1"/>
    </source>
</evidence>
<feature type="compositionally biased region" description="Basic and acidic residues" evidence="1">
    <location>
        <begin position="296"/>
        <end position="310"/>
    </location>
</feature>
<reference evidence="2" key="2">
    <citation type="submission" date="2020-02" db="EMBL/GenBank/DDBJ databases">
        <authorList>
            <person name="Gilchrist C.L.M."/>
            <person name="Chooi Y.-H."/>
        </authorList>
    </citation>
    <scope>NUCLEOTIDE SEQUENCE</scope>
    <source>
        <strain evidence="2">MST-FP2251</strain>
    </source>
</reference>
<reference evidence="2" key="1">
    <citation type="journal article" date="2019" name="Beilstein J. Org. Chem.">
        <title>Nanangenines: drimane sesquiterpenoids as the dominant metabolite cohort of a novel Australian fungus, Aspergillus nanangensis.</title>
        <authorList>
            <person name="Lacey H.J."/>
            <person name="Gilchrist C.L.M."/>
            <person name="Crombie A."/>
            <person name="Kalaitzis J.A."/>
            <person name="Vuong D."/>
            <person name="Rutledge P.J."/>
            <person name="Turner P."/>
            <person name="Pitt J.I."/>
            <person name="Lacey E."/>
            <person name="Chooi Y.H."/>
            <person name="Piggott A.M."/>
        </authorList>
    </citation>
    <scope>NUCLEOTIDE SEQUENCE</scope>
    <source>
        <strain evidence="2">MST-FP2251</strain>
    </source>
</reference>
<dbReference type="EMBL" id="VCAU01000016">
    <property type="protein sequence ID" value="KAF9891736.1"/>
    <property type="molecule type" value="Genomic_DNA"/>
</dbReference>
<sequence length="316" mass="34275">MGVKSKKAITPKSDVSSSSGSSSPEPNQNKTKSTSEVEESSSEDGSDNESDASSSVESDTAMKEKTSKKSSHVSFQTAQSYKPPSGFKSAKKQPPPSSKSSSLLANLSGKQIYHITAPAFLPLETVEQISLEKVMQGQPILKHKGAQYGIPVDSMQQNGANEKTLLLYDPKAQTYSSTSSGNIQSYHVQQMVNLPERSETQDKVLEAAKKLVKPPRKQPKNLKMRFRPVGSGQAPPETLGSSSESEGEEPTFKVPKGSEERKRKHQQTDGDSAQPSGVPRKKSKKQSGTTDDADEKEISKKSSKSKDEKKSKKSKK</sequence>
<dbReference type="PANTHER" id="PTHR28155:SF1">
    <property type="entry name" value="DNA-DIRECTED RNA POLYMERASE I SUBUNIT RPA34.5-DOMAIN-CONTAINING PROTEIN"/>
    <property type="match status" value="1"/>
</dbReference>
<evidence type="ECO:0008006" key="4">
    <source>
        <dbReference type="Google" id="ProtNLM"/>
    </source>
</evidence>
<feature type="region of interest" description="Disordered" evidence="1">
    <location>
        <begin position="209"/>
        <end position="316"/>
    </location>
</feature>
<dbReference type="PANTHER" id="PTHR28155">
    <property type="entry name" value="ACR243WP"/>
    <property type="match status" value="1"/>
</dbReference>
<dbReference type="Proteomes" id="UP001194746">
    <property type="component" value="Unassembled WGS sequence"/>
</dbReference>
<name>A0AAD4CS54_ASPNN</name>
<feature type="compositionally biased region" description="Polar residues" evidence="1">
    <location>
        <begin position="72"/>
        <end position="82"/>
    </location>
</feature>
<feature type="compositionally biased region" description="Acidic residues" evidence="1">
    <location>
        <begin position="36"/>
        <end position="50"/>
    </location>
</feature>